<proteinExistence type="predicted"/>
<dbReference type="RefSeq" id="YP_009124635.1">
    <property type="nucleotide sequence ID" value="NC_026588.1"/>
</dbReference>
<protein>
    <submittedName>
        <fullName evidence="1">Uncharacterized protein</fullName>
    </submittedName>
</protein>
<evidence type="ECO:0000313" key="1">
    <source>
        <dbReference type="EMBL" id="AIM41030.1"/>
    </source>
</evidence>
<name>A0A088F7U7_9CAUD</name>
<accession>A0A088F7U7</accession>
<dbReference type="KEGG" id="vg:23679138"/>
<evidence type="ECO:0000313" key="2">
    <source>
        <dbReference type="Proteomes" id="UP000029348"/>
    </source>
</evidence>
<keyword evidence="2" id="KW-1185">Reference proteome</keyword>
<dbReference type="GeneID" id="23679138"/>
<dbReference type="EMBL" id="KM101124">
    <property type="protein sequence ID" value="AIM41030.1"/>
    <property type="molecule type" value="Genomic_DNA"/>
</dbReference>
<dbReference type="OrthoDB" id="29114at10239"/>
<sequence>MASTTPDDDLEAWRREEAKYRREGEPFTASTDCPDCGVMDVHWLETPRFRPDNPTPIQLMQESIHNMSSIVSYGKTPRLYDPPGATVIRVCKSCGHRWGQS</sequence>
<organism evidence="1 2">
    <name type="scientific">Mycobacterium phage Squirty</name>
    <dbReference type="NCBI Taxonomy" id="1527512"/>
    <lineage>
        <taxon>Viruses</taxon>
        <taxon>Duplodnaviria</taxon>
        <taxon>Heunggongvirae</taxon>
        <taxon>Uroviricota</taxon>
        <taxon>Caudoviricetes</taxon>
        <taxon>Gracegardnervirinae</taxon>
        <taxon>Squirtyvirus</taxon>
        <taxon>Squirtyvirus squirty</taxon>
        <taxon>Mycobacterium virus Squirty</taxon>
    </lineage>
</organism>
<reference evidence="1 2" key="1">
    <citation type="submission" date="2014-07" db="EMBL/GenBank/DDBJ databases">
        <authorList>
            <person name="Nurko I."/>
            <person name="Arora N."/>
            <person name="Mosteller S."/>
            <person name="Bari R."/>
            <person name="McNulty L."/>
            <person name="Schmidt T."/>
            <person name="Mehalik H."/>
            <person name="Reinhart E."/>
            <person name="Winders D.C."/>
            <person name="Nootbar H.A."/>
            <person name="Reilly M.A."/>
            <person name="Gough E."/>
            <person name="Gregory S."/>
            <person name="Harbaugh B."/>
            <person name="Kaur B."/>
            <person name="Siesel C."/>
            <person name="Warwar S."/>
            <person name="Breitenberger C.A."/>
            <person name="Daniels C.J."/>
            <person name="Ball S.L."/>
            <person name="Buck G.A."/>
            <person name="Campbell R."/>
            <person name="Carvalho M.R."/>
            <person name="Duckworth R.A."/>
            <person name="Dunn T."/>
            <person name="Halpern C."/>
            <person name="Johnson A."/>
            <person name="Kiflezghi M.G."/>
            <person name="Lee V."/>
            <person name="Loviza R.A."/>
            <person name="Serrano M.G."/>
            <person name="Shah Z.V."/>
            <person name="Sharma K."/>
            <person name="Voegtly L.J."/>
            <person name="Walstead R."/>
            <person name="Wang Y.P."/>
            <person name="Bradley K.W."/>
            <person name="Barker L.P."/>
            <person name="Asai D.J."/>
            <person name="Bowman C.A."/>
            <person name="Russell D.A."/>
            <person name="Pope W.H."/>
            <person name="Jacobs-Sera D."/>
            <person name="Hendrix R.W."/>
            <person name="Hatfull G.F."/>
        </authorList>
    </citation>
    <scope>NUCLEOTIDE SEQUENCE [LARGE SCALE GENOMIC DNA]</scope>
</reference>
<gene>
    <name evidence="1" type="primary">83</name>
    <name evidence="1" type="ORF">PBI_SQUIRTY_83</name>
</gene>
<dbReference type="Proteomes" id="UP000029348">
    <property type="component" value="Segment"/>
</dbReference>